<keyword evidence="3" id="KW-1185">Reference proteome</keyword>
<dbReference type="AlphaFoldDB" id="A0A078F5I8"/>
<accession>A0A078F5I8</accession>
<feature type="compositionally biased region" description="Polar residues" evidence="1">
    <location>
        <begin position="80"/>
        <end position="94"/>
    </location>
</feature>
<dbReference type="PaxDb" id="3708-A0A078F5I8"/>
<feature type="compositionally biased region" description="Low complexity" evidence="1">
    <location>
        <begin position="47"/>
        <end position="79"/>
    </location>
</feature>
<organism evidence="2 3">
    <name type="scientific">Brassica napus</name>
    <name type="common">Rape</name>
    <dbReference type="NCBI Taxonomy" id="3708"/>
    <lineage>
        <taxon>Eukaryota</taxon>
        <taxon>Viridiplantae</taxon>
        <taxon>Streptophyta</taxon>
        <taxon>Embryophyta</taxon>
        <taxon>Tracheophyta</taxon>
        <taxon>Spermatophyta</taxon>
        <taxon>Magnoliopsida</taxon>
        <taxon>eudicotyledons</taxon>
        <taxon>Gunneridae</taxon>
        <taxon>Pentapetalae</taxon>
        <taxon>rosids</taxon>
        <taxon>malvids</taxon>
        <taxon>Brassicales</taxon>
        <taxon>Brassicaceae</taxon>
        <taxon>Brassiceae</taxon>
        <taxon>Brassica</taxon>
    </lineage>
</organism>
<proteinExistence type="predicted"/>
<dbReference type="Proteomes" id="UP000028999">
    <property type="component" value="Unassembled WGS sequence"/>
</dbReference>
<gene>
    <name evidence="2" type="primary">BnaC07g33460D</name>
    <name evidence="2" type="ORF">GSBRNA2T00031388001</name>
</gene>
<evidence type="ECO:0000313" key="2">
    <source>
        <dbReference type="EMBL" id="CDY09715.1"/>
    </source>
</evidence>
<dbReference type="STRING" id="3708.A0A078F5I8"/>
<dbReference type="MEROPS" id="M67.A06"/>
<evidence type="ECO:0000313" key="3">
    <source>
        <dbReference type="Proteomes" id="UP000028999"/>
    </source>
</evidence>
<reference evidence="2 3" key="1">
    <citation type="journal article" date="2014" name="Science">
        <title>Plant genetics. Early allopolyploid evolution in the post-Neolithic Brassica napus oilseed genome.</title>
        <authorList>
            <person name="Chalhoub B."/>
            <person name="Denoeud F."/>
            <person name="Liu S."/>
            <person name="Parkin I.A."/>
            <person name="Tang H."/>
            <person name="Wang X."/>
            <person name="Chiquet J."/>
            <person name="Belcram H."/>
            <person name="Tong C."/>
            <person name="Samans B."/>
            <person name="Correa M."/>
            <person name="Da Silva C."/>
            <person name="Just J."/>
            <person name="Falentin C."/>
            <person name="Koh C.S."/>
            <person name="Le Clainche I."/>
            <person name="Bernard M."/>
            <person name="Bento P."/>
            <person name="Noel B."/>
            <person name="Labadie K."/>
            <person name="Alberti A."/>
            <person name="Charles M."/>
            <person name="Arnaud D."/>
            <person name="Guo H."/>
            <person name="Daviaud C."/>
            <person name="Alamery S."/>
            <person name="Jabbari K."/>
            <person name="Zhao M."/>
            <person name="Edger P.P."/>
            <person name="Chelaifa H."/>
            <person name="Tack D."/>
            <person name="Lassalle G."/>
            <person name="Mestiri I."/>
            <person name="Schnel N."/>
            <person name="Le Paslier M.C."/>
            <person name="Fan G."/>
            <person name="Renault V."/>
            <person name="Bayer P.E."/>
            <person name="Golicz A.A."/>
            <person name="Manoli S."/>
            <person name="Lee T.H."/>
            <person name="Thi V.H."/>
            <person name="Chalabi S."/>
            <person name="Hu Q."/>
            <person name="Fan C."/>
            <person name="Tollenaere R."/>
            <person name="Lu Y."/>
            <person name="Battail C."/>
            <person name="Shen J."/>
            <person name="Sidebottom C.H."/>
            <person name="Wang X."/>
            <person name="Canaguier A."/>
            <person name="Chauveau A."/>
            <person name="Berard A."/>
            <person name="Deniot G."/>
            <person name="Guan M."/>
            <person name="Liu Z."/>
            <person name="Sun F."/>
            <person name="Lim Y.P."/>
            <person name="Lyons E."/>
            <person name="Town C.D."/>
            <person name="Bancroft I."/>
            <person name="Wang X."/>
            <person name="Meng J."/>
            <person name="Ma J."/>
            <person name="Pires J.C."/>
            <person name="King G.J."/>
            <person name="Brunel D."/>
            <person name="Delourme R."/>
            <person name="Renard M."/>
            <person name="Aury J.M."/>
            <person name="Adams K.L."/>
            <person name="Batley J."/>
            <person name="Snowdon R.J."/>
            <person name="Tost J."/>
            <person name="Edwards D."/>
            <person name="Zhou Y."/>
            <person name="Hua W."/>
            <person name="Sharpe A.G."/>
            <person name="Paterson A.H."/>
            <person name="Guan C."/>
            <person name="Wincker P."/>
        </authorList>
    </citation>
    <scope>NUCLEOTIDE SEQUENCE [LARGE SCALE GENOMIC DNA]</scope>
    <source>
        <strain evidence="3">cv. Darmor-bzh</strain>
    </source>
</reference>
<dbReference type="Gramene" id="CDY09715">
    <property type="protein sequence ID" value="CDY09715"/>
    <property type="gene ID" value="GSBRNA2T00031388001"/>
</dbReference>
<dbReference type="Gene3D" id="3.40.140.10">
    <property type="entry name" value="Cytidine Deaminase, domain 2"/>
    <property type="match status" value="1"/>
</dbReference>
<dbReference type="EMBL" id="LK031998">
    <property type="protein sequence ID" value="CDY09715.1"/>
    <property type="molecule type" value="Genomic_DNA"/>
</dbReference>
<protein>
    <submittedName>
        <fullName evidence="2">BnaC07g33460D protein</fullName>
    </submittedName>
</protein>
<dbReference type="PANTHER" id="PTHR12947">
    <property type="entry name" value="AMSH-LIKE PROTEASE"/>
    <property type="match status" value="1"/>
</dbReference>
<name>A0A078F5I8_BRANA</name>
<sequence length="94" mass="9843">MSSVDLHTHYSYQIMLPEAVAIVMASTDETTPHGIFHLSDPSGVSASTRTKSQKTVTQSTSIAHTSSSTPSSNTKSSTSAETIPLTTTGAVPVY</sequence>
<feature type="region of interest" description="Disordered" evidence="1">
    <location>
        <begin position="33"/>
        <end position="94"/>
    </location>
</feature>
<evidence type="ECO:0000256" key="1">
    <source>
        <dbReference type="SAM" id="MobiDB-lite"/>
    </source>
</evidence>
<dbReference type="PANTHER" id="PTHR12947:SF18">
    <property type="entry name" value="AMSH-LIKE UBIQUITIN THIOESTERASE 3"/>
    <property type="match status" value="1"/>
</dbReference>